<dbReference type="AlphaFoldDB" id="A0AAV9U9Z9"/>
<organism evidence="2 3">
    <name type="scientific">Orbilia blumenaviensis</name>
    <dbReference type="NCBI Taxonomy" id="1796055"/>
    <lineage>
        <taxon>Eukaryota</taxon>
        <taxon>Fungi</taxon>
        <taxon>Dikarya</taxon>
        <taxon>Ascomycota</taxon>
        <taxon>Pezizomycotina</taxon>
        <taxon>Orbiliomycetes</taxon>
        <taxon>Orbiliales</taxon>
        <taxon>Orbiliaceae</taxon>
        <taxon>Orbilia</taxon>
    </lineage>
</organism>
<gene>
    <name evidence="2" type="ORF">TWF730_002467</name>
</gene>
<sequence length="409" mass="45260">MAFTTNTKVGITIPALSNKVFWYSDVTTVKDMCGMILRNNPILDGKRLSILLNGNRAEFMDIIPGGTVVMADYRVHTHKNTTRLSTAATKGNITMVVANTTNAASVMNTDGSSKNITTARTSAKEVPKIVYFEPNRSDSTGPKEKNTPPKATASDMARVAYFDVPELRNPPFVCPPRTAPSGGVEPRNPTNNFWYPVSGCVPRSAQTMKSYWEDDRDEIDSPDQEFIDKRAETTNEVTVALNLESLGCEEPLKLVESAKTKVADIYFKAEGLIREKAAVSPEDDLEYQWIQVQNKPYHHEKLCDVLKDIPASLLTIDILVTKKKPNPMMKFCFGSKLSTSIQSLPVSIEPFSRPQGAALTPTATTTFVPRKPVLDLLTDDLPVYIPSKMAPQPTSLVWSNKPEEMLIDI</sequence>
<comment type="caution">
    <text evidence="2">The sequence shown here is derived from an EMBL/GenBank/DDBJ whole genome shotgun (WGS) entry which is preliminary data.</text>
</comment>
<protein>
    <submittedName>
        <fullName evidence="2">Uncharacterized protein</fullName>
    </submittedName>
</protein>
<evidence type="ECO:0000313" key="3">
    <source>
        <dbReference type="Proteomes" id="UP001373714"/>
    </source>
</evidence>
<accession>A0AAV9U9Z9</accession>
<name>A0AAV9U9Z9_9PEZI</name>
<keyword evidence="3" id="KW-1185">Reference proteome</keyword>
<dbReference type="Proteomes" id="UP001373714">
    <property type="component" value="Unassembled WGS sequence"/>
</dbReference>
<proteinExistence type="predicted"/>
<evidence type="ECO:0000313" key="2">
    <source>
        <dbReference type="EMBL" id="KAK6338405.1"/>
    </source>
</evidence>
<evidence type="ECO:0000256" key="1">
    <source>
        <dbReference type="SAM" id="MobiDB-lite"/>
    </source>
</evidence>
<dbReference type="EMBL" id="JAVHNS010000012">
    <property type="protein sequence ID" value="KAK6338405.1"/>
    <property type="molecule type" value="Genomic_DNA"/>
</dbReference>
<feature type="region of interest" description="Disordered" evidence="1">
    <location>
        <begin position="133"/>
        <end position="152"/>
    </location>
</feature>
<reference evidence="2 3" key="1">
    <citation type="submission" date="2019-10" db="EMBL/GenBank/DDBJ databases">
        <authorList>
            <person name="Palmer J.M."/>
        </authorList>
    </citation>
    <scope>NUCLEOTIDE SEQUENCE [LARGE SCALE GENOMIC DNA]</scope>
    <source>
        <strain evidence="2 3">TWF730</strain>
    </source>
</reference>